<sequence>MSTSGESNNSNRGSHFHFTSVFPRTNQQSIAESLALELTICRTLRISTIGVKIGNLILDLAANILKDGISYLAADRVSSSFSRI</sequence>
<proteinExistence type="predicted"/>
<accession>A0A6J5W155</accession>
<evidence type="ECO:0000313" key="2">
    <source>
        <dbReference type="Proteomes" id="UP000507245"/>
    </source>
</evidence>
<name>A0A6J5W155_PRUAR</name>
<keyword evidence="2" id="KW-1185">Reference proteome</keyword>
<dbReference type="AlphaFoldDB" id="A0A6J5W155"/>
<evidence type="ECO:0000313" key="1">
    <source>
        <dbReference type="EMBL" id="CAB4293484.1"/>
    </source>
</evidence>
<gene>
    <name evidence="1" type="ORF">ORAREDHAP_LOCUS2407</name>
</gene>
<dbReference type="EMBL" id="CAEKKB010000001">
    <property type="protein sequence ID" value="CAB4293484.1"/>
    <property type="molecule type" value="Genomic_DNA"/>
</dbReference>
<dbReference type="Proteomes" id="UP000507245">
    <property type="component" value="Unassembled WGS sequence"/>
</dbReference>
<protein>
    <submittedName>
        <fullName evidence="1">Uncharacterized protein</fullName>
    </submittedName>
</protein>
<organism evidence="1 2">
    <name type="scientific">Prunus armeniaca</name>
    <name type="common">Apricot</name>
    <name type="synonym">Armeniaca vulgaris</name>
    <dbReference type="NCBI Taxonomy" id="36596"/>
    <lineage>
        <taxon>Eukaryota</taxon>
        <taxon>Viridiplantae</taxon>
        <taxon>Streptophyta</taxon>
        <taxon>Embryophyta</taxon>
        <taxon>Tracheophyta</taxon>
        <taxon>Spermatophyta</taxon>
        <taxon>Magnoliopsida</taxon>
        <taxon>eudicotyledons</taxon>
        <taxon>Gunneridae</taxon>
        <taxon>Pentapetalae</taxon>
        <taxon>rosids</taxon>
        <taxon>fabids</taxon>
        <taxon>Rosales</taxon>
        <taxon>Rosaceae</taxon>
        <taxon>Amygdaloideae</taxon>
        <taxon>Amygdaleae</taxon>
        <taxon>Prunus</taxon>
    </lineage>
</organism>
<reference evidence="2" key="1">
    <citation type="journal article" date="2020" name="Genome Biol.">
        <title>Gamete binning: chromosome-level and haplotype-resolved genome assembly enabled by high-throughput single-cell sequencing of gamete genomes.</title>
        <authorList>
            <person name="Campoy J.A."/>
            <person name="Sun H."/>
            <person name="Goel M."/>
            <person name="Jiao W.-B."/>
            <person name="Folz-Donahue K."/>
            <person name="Wang N."/>
            <person name="Rubio M."/>
            <person name="Liu C."/>
            <person name="Kukat C."/>
            <person name="Ruiz D."/>
            <person name="Huettel B."/>
            <person name="Schneeberger K."/>
        </authorList>
    </citation>
    <scope>NUCLEOTIDE SEQUENCE [LARGE SCALE GENOMIC DNA]</scope>
    <source>
        <strain evidence="2">cv. Rojo Pasion</strain>
    </source>
</reference>